<evidence type="ECO:0000256" key="4">
    <source>
        <dbReference type="ARBA" id="ARBA00022679"/>
    </source>
</evidence>
<dbReference type="SMART" id="SM00387">
    <property type="entry name" value="HATPase_c"/>
    <property type="match status" value="1"/>
</dbReference>
<keyword evidence="6" id="KW-0902">Two-component regulatory system</keyword>
<feature type="transmembrane region" description="Helical" evidence="8">
    <location>
        <begin position="123"/>
        <end position="141"/>
    </location>
</feature>
<comment type="catalytic activity">
    <reaction evidence="1">
        <text>ATP + protein L-histidine = ADP + protein N-phospho-L-histidine.</text>
        <dbReference type="EC" id="2.7.13.3"/>
    </reaction>
</comment>
<feature type="transmembrane region" description="Helical" evidence="8">
    <location>
        <begin position="97"/>
        <end position="117"/>
    </location>
</feature>
<dbReference type="Pfam" id="PF00512">
    <property type="entry name" value="HisKA"/>
    <property type="match status" value="1"/>
</dbReference>
<dbReference type="SMART" id="SM00388">
    <property type="entry name" value="HisKA"/>
    <property type="match status" value="1"/>
</dbReference>
<evidence type="ECO:0000256" key="3">
    <source>
        <dbReference type="ARBA" id="ARBA00022553"/>
    </source>
</evidence>
<evidence type="ECO:0000256" key="1">
    <source>
        <dbReference type="ARBA" id="ARBA00000085"/>
    </source>
</evidence>
<dbReference type="CDD" id="cd00075">
    <property type="entry name" value="HATPase"/>
    <property type="match status" value="1"/>
</dbReference>
<dbReference type="InterPro" id="IPR004358">
    <property type="entry name" value="Sig_transdc_His_kin-like_C"/>
</dbReference>
<keyword evidence="8" id="KW-1133">Transmembrane helix</keyword>
<dbReference type="AlphaFoldDB" id="A0A2T5H4F1"/>
<evidence type="ECO:0000313" key="11">
    <source>
        <dbReference type="Proteomes" id="UP000244077"/>
    </source>
</evidence>
<dbReference type="FunFam" id="1.10.287.130:FF:000001">
    <property type="entry name" value="Two-component sensor histidine kinase"/>
    <property type="match status" value="1"/>
</dbReference>
<feature type="transmembrane region" description="Helical" evidence="8">
    <location>
        <begin position="42"/>
        <end position="67"/>
    </location>
</feature>
<dbReference type="FunFam" id="3.30.565.10:FF:000006">
    <property type="entry name" value="Sensor histidine kinase WalK"/>
    <property type="match status" value="1"/>
</dbReference>
<feature type="domain" description="Histidine kinase" evidence="9">
    <location>
        <begin position="234"/>
        <end position="453"/>
    </location>
</feature>
<dbReference type="GO" id="GO:0000155">
    <property type="term" value="F:phosphorelay sensor kinase activity"/>
    <property type="evidence" value="ECO:0007669"/>
    <property type="project" value="InterPro"/>
</dbReference>
<dbReference type="OrthoDB" id="7179697at2"/>
<dbReference type="InterPro" id="IPR003661">
    <property type="entry name" value="HisK_dim/P_dom"/>
</dbReference>
<keyword evidence="7 8" id="KW-0472">Membrane</keyword>
<dbReference type="InterPro" id="IPR003594">
    <property type="entry name" value="HATPase_dom"/>
</dbReference>
<dbReference type="PROSITE" id="PS50109">
    <property type="entry name" value="HIS_KIN"/>
    <property type="match status" value="1"/>
</dbReference>
<reference evidence="10 11" key="1">
    <citation type="submission" date="2018-04" db="EMBL/GenBank/DDBJ databases">
        <title>Genomic Encyclopedia of Archaeal and Bacterial Type Strains, Phase II (KMG-II): from individual species to whole genera.</title>
        <authorList>
            <person name="Goeker M."/>
        </authorList>
    </citation>
    <scope>NUCLEOTIDE SEQUENCE [LARGE SCALE GENOMIC DNA]</scope>
    <source>
        <strain evidence="10 11">DSM 100434</strain>
    </source>
</reference>
<dbReference type="InterPro" id="IPR036890">
    <property type="entry name" value="HATPase_C_sf"/>
</dbReference>
<evidence type="ECO:0000313" key="10">
    <source>
        <dbReference type="EMBL" id="PTQ66399.1"/>
    </source>
</evidence>
<gene>
    <name evidence="10" type="ORF">C8N42_12824</name>
</gene>
<evidence type="ECO:0000256" key="6">
    <source>
        <dbReference type="ARBA" id="ARBA00023012"/>
    </source>
</evidence>
<feature type="transmembrane region" description="Helical" evidence="8">
    <location>
        <begin position="153"/>
        <end position="171"/>
    </location>
</feature>
<keyword evidence="8" id="KW-0812">Transmembrane</keyword>
<dbReference type="Gene3D" id="3.30.565.10">
    <property type="entry name" value="Histidine kinase-like ATPase, C-terminal domain"/>
    <property type="match status" value="1"/>
</dbReference>
<keyword evidence="4" id="KW-0808">Transferase</keyword>
<dbReference type="InterPro" id="IPR050736">
    <property type="entry name" value="Sensor_HK_Regulatory"/>
</dbReference>
<keyword evidence="3" id="KW-0597">Phosphoprotein</keyword>
<evidence type="ECO:0000256" key="5">
    <source>
        <dbReference type="ARBA" id="ARBA00022777"/>
    </source>
</evidence>
<evidence type="ECO:0000256" key="7">
    <source>
        <dbReference type="ARBA" id="ARBA00023136"/>
    </source>
</evidence>
<dbReference type="Gene3D" id="1.10.287.130">
    <property type="match status" value="1"/>
</dbReference>
<name>A0A2T5H4F1_9RHOB</name>
<keyword evidence="5 10" id="KW-0418">Kinase</keyword>
<accession>A0A2T5H4F1</accession>
<dbReference type="InterPro" id="IPR005467">
    <property type="entry name" value="His_kinase_dom"/>
</dbReference>
<keyword evidence="11" id="KW-1185">Reference proteome</keyword>
<dbReference type="SUPFAM" id="SSF55874">
    <property type="entry name" value="ATPase domain of HSP90 chaperone/DNA topoisomerase II/histidine kinase"/>
    <property type="match status" value="1"/>
</dbReference>
<dbReference type="RefSeq" id="WP_107818066.1">
    <property type="nucleotide sequence ID" value="NZ_QAOH01000028.1"/>
</dbReference>
<protein>
    <recommendedName>
        <fullName evidence="2">histidine kinase</fullName>
        <ecNumber evidence="2">2.7.13.3</ecNumber>
    </recommendedName>
</protein>
<dbReference type="PANTHER" id="PTHR43711:SF1">
    <property type="entry name" value="HISTIDINE KINASE 1"/>
    <property type="match status" value="1"/>
</dbReference>
<dbReference type="SUPFAM" id="SSF47384">
    <property type="entry name" value="Homodimeric domain of signal transducing histidine kinase"/>
    <property type="match status" value="1"/>
</dbReference>
<dbReference type="InterPro" id="IPR036097">
    <property type="entry name" value="HisK_dim/P_sf"/>
</dbReference>
<dbReference type="CDD" id="cd00082">
    <property type="entry name" value="HisKA"/>
    <property type="match status" value="1"/>
</dbReference>
<sequence>MMNLKALWASRVDWFSSAGQEQNIKDYIALSNQLVRKRQASMLAAAILSAIYFDALSIFAFYLVVALTEVLDLKLAREAQGWDGEDTAFGEQIFRRIVLNTVISAVAISVFIMNIALQQTSSGHFTPLFFLFSASIFAAMYNSQMMGILILRLSIYSFAFLFMAFLDVFRFQPPLGSRIWLEFFTIIFVLYFIGDIAAKFYLNYQERLRQMDQIKEENERSKSALEAKSRFLATVSHELRTPLTSIIGSLELIRSGKIGTLPDTVEPVLDIASRNGQRLAALIEDILDVQRVEAGEMVFSFKPLDVNHLLSEAVDSVSGYASKLGVRVTLHLSAEACYISGDRNRLNQVLGNILSNALKFSIEGGTVTARVERVGDRIRISIQDEGSGIPEGVKDRVFGKFTQVDSSDIRKVGGTGLGLYISKQIVESHNATLDYVSELGVGTTFYLDFDPLRDADSSGQPPHLSETV</sequence>
<evidence type="ECO:0000256" key="8">
    <source>
        <dbReference type="SAM" id="Phobius"/>
    </source>
</evidence>
<dbReference type="EC" id="2.7.13.3" evidence="2"/>
<evidence type="ECO:0000256" key="2">
    <source>
        <dbReference type="ARBA" id="ARBA00012438"/>
    </source>
</evidence>
<dbReference type="PANTHER" id="PTHR43711">
    <property type="entry name" value="TWO-COMPONENT HISTIDINE KINASE"/>
    <property type="match status" value="1"/>
</dbReference>
<organism evidence="10 11">
    <name type="scientific">Celeribacter persicus</name>
    <dbReference type="NCBI Taxonomy" id="1651082"/>
    <lineage>
        <taxon>Bacteria</taxon>
        <taxon>Pseudomonadati</taxon>
        <taxon>Pseudomonadota</taxon>
        <taxon>Alphaproteobacteria</taxon>
        <taxon>Rhodobacterales</taxon>
        <taxon>Roseobacteraceae</taxon>
        <taxon>Celeribacter</taxon>
    </lineage>
</organism>
<comment type="caution">
    <text evidence="10">The sequence shown here is derived from an EMBL/GenBank/DDBJ whole genome shotgun (WGS) entry which is preliminary data.</text>
</comment>
<feature type="transmembrane region" description="Helical" evidence="8">
    <location>
        <begin position="183"/>
        <end position="202"/>
    </location>
</feature>
<proteinExistence type="predicted"/>
<dbReference type="PRINTS" id="PR00344">
    <property type="entry name" value="BCTRLSENSOR"/>
</dbReference>
<dbReference type="Proteomes" id="UP000244077">
    <property type="component" value="Unassembled WGS sequence"/>
</dbReference>
<evidence type="ECO:0000259" key="9">
    <source>
        <dbReference type="PROSITE" id="PS50109"/>
    </source>
</evidence>
<dbReference type="EMBL" id="QAOH01000028">
    <property type="protein sequence ID" value="PTQ66399.1"/>
    <property type="molecule type" value="Genomic_DNA"/>
</dbReference>
<dbReference type="Pfam" id="PF02518">
    <property type="entry name" value="HATPase_c"/>
    <property type="match status" value="1"/>
</dbReference>